<dbReference type="EMBL" id="FN653015">
    <property type="protein sequence ID" value="CBY20853.1"/>
    <property type="molecule type" value="Genomic_DNA"/>
</dbReference>
<reference evidence="1" key="1">
    <citation type="journal article" date="2010" name="Science">
        <title>Plasticity of animal genome architecture unmasked by rapid evolution of a pelagic tunicate.</title>
        <authorList>
            <person name="Denoeud F."/>
            <person name="Henriet S."/>
            <person name="Mungpakdee S."/>
            <person name="Aury J.M."/>
            <person name="Da Silva C."/>
            <person name="Brinkmann H."/>
            <person name="Mikhaleva J."/>
            <person name="Olsen L.C."/>
            <person name="Jubin C."/>
            <person name="Canestro C."/>
            <person name="Bouquet J.M."/>
            <person name="Danks G."/>
            <person name="Poulain J."/>
            <person name="Campsteijn C."/>
            <person name="Adamski M."/>
            <person name="Cross I."/>
            <person name="Yadetie F."/>
            <person name="Muffato M."/>
            <person name="Louis A."/>
            <person name="Butcher S."/>
            <person name="Tsagkogeorga G."/>
            <person name="Konrad A."/>
            <person name="Singh S."/>
            <person name="Jensen M.F."/>
            <person name="Cong E.H."/>
            <person name="Eikeseth-Otteraa H."/>
            <person name="Noel B."/>
            <person name="Anthouard V."/>
            <person name="Porcel B.M."/>
            <person name="Kachouri-Lafond R."/>
            <person name="Nishino A."/>
            <person name="Ugolini M."/>
            <person name="Chourrout P."/>
            <person name="Nishida H."/>
            <person name="Aasland R."/>
            <person name="Huzurbazar S."/>
            <person name="Westhof E."/>
            <person name="Delsuc F."/>
            <person name="Lehrach H."/>
            <person name="Reinhardt R."/>
            <person name="Weissenbach J."/>
            <person name="Roy S.W."/>
            <person name="Artiguenave F."/>
            <person name="Postlethwait J.H."/>
            <person name="Manak J.R."/>
            <person name="Thompson E.M."/>
            <person name="Jaillon O."/>
            <person name="Du Pasquier L."/>
            <person name="Boudinot P."/>
            <person name="Liberles D.A."/>
            <person name="Volff J.N."/>
            <person name="Philippe H."/>
            <person name="Lenhard B."/>
            <person name="Roest Crollius H."/>
            <person name="Wincker P."/>
            <person name="Chourrout D."/>
        </authorList>
    </citation>
    <scope>NUCLEOTIDE SEQUENCE [LARGE SCALE GENOMIC DNA]</scope>
</reference>
<protein>
    <submittedName>
        <fullName evidence="1">Uncharacterized protein</fullName>
    </submittedName>
</protein>
<dbReference type="InterPro" id="IPR007991">
    <property type="entry name" value="RNA_pol_I_trans_ini_fac_RRN3"/>
</dbReference>
<name>E4WQ60_OIKDI</name>
<gene>
    <name evidence="1" type="ORF">GSOID_T00000861001</name>
</gene>
<dbReference type="AlphaFoldDB" id="E4WQ60"/>
<keyword evidence="2" id="KW-1185">Reference proteome</keyword>
<sequence>MFKQFSTVHEILDEILEKVPLARSQLLAQIASGFPNGFGSEPAHEKYIDNLFKLIGPVSS</sequence>
<dbReference type="GO" id="GO:0001181">
    <property type="term" value="F:RNA polymerase I general transcription initiation factor activity"/>
    <property type="evidence" value="ECO:0007669"/>
    <property type="project" value="InterPro"/>
</dbReference>
<dbReference type="Proteomes" id="UP000001307">
    <property type="component" value="Unassembled WGS sequence"/>
</dbReference>
<dbReference type="OrthoDB" id="26970at2759"/>
<dbReference type="GO" id="GO:0006361">
    <property type="term" value="P:transcription initiation at RNA polymerase I promoter"/>
    <property type="evidence" value="ECO:0007669"/>
    <property type="project" value="InterPro"/>
</dbReference>
<proteinExistence type="predicted"/>
<accession>E4WQ60</accession>
<evidence type="ECO:0000313" key="2">
    <source>
        <dbReference type="Proteomes" id="UP000001307"/>
    </source>
</evidence>
<organism evidence="1">
    <name type="scientific">Oikopleura dioica</name>
    <name type="common">Tunicate</name>
    <dbReference type="NCBI Taxonomy" id="34765"/>
    <lineage>
        <taxon>Eukaryota</taxon>
        <taxon>Metazoa</taxon>
        <taxon>Chordata</taxon>
        <taxon>Tunicata</taxon>
        <taxon>Appendicularia</taxon>
        <taxon>Copelata</taxon>
        <taxon>Oikopleuridae</taxon>
        <taxon>Oikopleura</taxon>
    </lineage>
</organism>
<dbReference type="InParanoid" id="E4WQ60"/>
<dbReference type="Pfam" id="PF05327">
    <property type="entry name" value="RRN3"/>
    <property type="match status" value="1"/>
</dbReference>
<evidence type="ECO:0000313" key="1">
    <source>
        <dbReference type="EMBL" id="CBY20853.1"/>
    </source>
</evidence>